<dbReference type="Gene3D" id="1.10.150.400">
    <property type="match status" value="1"/>
</dbReference>
<dbReference type="SUPFAM" id="SSF56784">
    <property type="entry name" value="HAD-like"/>
    <property type="match status" value="1"/>
</dbReference>
<evidence type="ECO:0008006" key="3">
    <source>
        <dbReference type="Google" id="ProtNLM"/>
    </source>
</evidence>
<dbReference type="EMBL" id="QRNB01000101">
    <property type="protein sequence ID" value="RHK08058.1"/>
    <property type="molecule type" value="Genomic_DNA"/>
</dbReference>
<dbReference type="InterPro" id="IPR036412">
    <property type="entry name" value="HAD-like_sf"/>
</dbReference>
<evidence type="ECO:0000313" key="2">
    <source>
        <dbReference type="Proteomes" id="UP000286211"/>
    </source>
</evidence>
<dbReference type="Gene3D" id="3.40.50.1000">
    <property type="entry name" value="HAD superfamily/HAD-like"/>
    <property type="match status" value="1"/>
</dbReference>
<protein>
    <recommendedName>
        <fullName evidence="3">HAD family hydrolase</fullName>
    </recommendedName>
</protein>
<evidence type="ECO:0000313" key="1">
    <source>
        <dbReference type="EMBL" id="RHK08058.1"/>
    </source>
</evidence>
<organism evidence="1 2">
    <name type="scientific">Segatella copri</name>
    <dbReference type="NCBI Taxonomy" id="165179"/>
    <lineage>
        <taxon>Bacteria</taxon>
        <taxon>Pseudomonadati</taxon>
        <taxon>Bacteroidota</taxon>
        <taxon>Bacteroidia</taxon>
        <taxon>Bacteroidales</taxon>
        <taxon>Prevotellaceae</taxon>
        <taxon>Segatella</taxon>
    </lineage>
</organism>
<gene>
    <name evidence="1" type="ORF">DW079_13405</name>
</gene>
<dbReference type="InterPro" id="IPR023214">
    <property type="entry name" value="HAD_sf"/>
</dbReference>
<accession>A0A415EXT4</accession>
<dbReference type="Proteomes" id="UP000286211">
    <property type="component" value="Unassembled WGS sequence"/>
</dbReference>
<sequence>MKIKSSLLRLLKSILVDKRSLADVCEKYPYLSFDIFDTLITRKCGSPGKIYSLVEQVYNGSQNSSIKGFVKARMNAEKIVRQNSSKEEVTLDEIYDFIEPIYGKERSSQLKEIEISVELEQCVGIEQNILVYNNLAKNPAKKVFVTSDMYLPMSVIVKILKKNGVVTPAKLYVSSEEQLTKRKGTLYKKLLQENHICKHKLLHIGDNVKSDYFRARLNGVHAFLIV</sequence>
<dbReference type="AlphaFoldDB" id="A0A415EXT4"/>
<name>A0A415EXT4_9BACT</name>
<proteinExistence type="predicted"/>
<comment type="caution">
    <text evidence="1">The sequence shown here is derived from an EMBL/GenBank/DDBJ whole genome shotgun (WGS) entry which is preliminary data.</text>
</comment>
<reference evidence="1 2" key="1">
    <citation type="submission" date="2018-08" db="EMBL/GenBank/DDBJ databases">
        <title>A genome reference for cultivated species of the human gut microbiota.</title>
        <authorList>
            <person name="Zou Y."/>
            <person name="Xue W."/>
            <person name="Luo G."/>
        </authorList>
    </citation>
    <scope>NUCLEOTIDE SEQUENCE [LARGE SCALE GENOMIC DNA]</scope>
    <source>
        <strain evidence="1 2">AF46-2NS</strain>
    </source>
</reference>